<feature type="coiled-coil region" evidence="5">
    <location>
        <begin position="148"/>
        <end position="182"/>
    </location>
</feature>
<dbReference type="InterPro" id="IPR003594">
    <property type="entry name" value="HATPase_dom"/>
</dbReference>
<dbReference type="InterPro" id="IPR001789">
    <property type="entry name" value="Sig_transdc_resp-reg_receiver"/>
</dbReference>
<dbReference type="SMART" id="SM00448">
    <property type="entry name" value="REC"/>
    <property type="match status" value="1"/>
</dbReference>
<name>A0ABS7YCD4_9BURK</name>
<feature type="region of interest" description="Disordered" evidence="6">
    <location>
        <begin position="1"/>
        <end position="35"/>
    </location>
</feature>
<dbReference type="SUPFAM" id="SSF52172">
    <property type="entry name" value="CheY-like"/>
    <property type="match status" value="1"/>
</dbReference>
<dbReference type="SMART" id="SM00091">
    <property type="entry name" value="PAS"/>
    <property type="match status" value="1"/>
</dbReference>
<comment type="caution">
    <text evidence="9">The sequence shown here is derived from an EMBL/GenBank/DDBJ whole genome shotgun (WGS) entry which is preliminary data.</text>
</comment>
<dbReference type="InterPro" id="IPR036097">
    <property type="entry name" value="HisK_dim/P_sf"/>
</dbReference>
<evidence type="ECO:0000256" key="6">
    <source>
        <dbReference type="SAM" id="MobiDB-lite"/>
    </source>
</evidence>
<dbReference type="Gene3D" id="3.30.450.20">
    <property type="entry name" value="PAS domain"/>
    <property type="match status" value="1"/>
</dbReference>
<dbReference type="PANTHER" id="PTHR43547">
    <property type="entry name" value="TWO-COMPONENT HISTIDINE KINASE"/>
    <property type="match status" value="1"/>
</dbReference>
<evidence type="ECO:0000259" key="8">
    <source>
        <dbReference type="PROSITE" id="PS50110"/>
    </source>
</evidence>
<dbReference type="Gene3D" id="1.10.287.130">
    <property type="match status" value="1"/>
</dbReference>
<dbReference type="InterPro" id="IPR003661">
    <property type="entry name" value="HisK_dim/P_dom"/>
</dbReference>
<reference evidence="9 10" key="1">
    <citation type="submission" date="2021-07" db="EMBL/GenBank/DDBJ databases">
        <title>Characterization of Violacein-producing bacteria and related species.</title>
        <authorList>
            <person name="Wilson H.S."/>
            <person name="De Leon M.E."/>
        </authorList>
    </citation>
    <scope>NUCLEOTIDE SEQUENCE [LARGE SCALE GENOMIC DNA]</scope>
    <source>
        <strain evidence="9 10">HSC-2F05</strain>
    </source>
</reference>
<dbReference type="SMART" id="SM00387">
    <property type="entry name" value="HATPase_c"/>
    <property type="match status" value="1"/>
</dbReference>
<feature type="domain" description="Histidine kinase" evidence="7">
    <location>
        <begin position="196"/>
        <end position="419"/>
    </location>
</feature>
<keyword evidence="5" id="KW-0175">Coiled coil</keyword>
<evidence type="ECO:0000256" key="4">
    <source>
        <dbReference type="PROSITE-ProRule" id="PRU00169"/>
    </source>
</evidence>
<dbReference type="InterPro" id="IPR000014">
    <property type="entry name" value="PAS"/>
</dbReference>
<dbReference type="PROSITE" id="PS50110">
    <property type="entry name" value="RESPONSE_REGULATORY"/>
    <property type="match status" value="1"/>
</dbReference>
<gene>
    <name evidence="9" type="ORF">LE190_14040</name>
</gene>
<dbReference type="Gene3D" id="3.30.565.10">
    <property type="entry name" value="Histidine kinase-like ATPase, C-terminal domain"/>
    <property type="match status" value="1"/>
</dbReference>
<sequence>MSMQVRNSSATGRACHEGHDQHHGQAGRNGHDGHDGDKLYEHAPCGLLLADTDGLLLRANGTACGWLGFAPSELAGIVRIQDLMTAGARLFHYTHCMPVLEGRGSVAELQIDLRHRDGTRLPMLVNIVRRREGGRLRDQWALFMATERQSYERELRHARKLAEEALEARRDAECQLRDLNDALCAADRRKDEFLATLSHELRNPLAPLRSALEVMRRTPAAEGPNARLLGVFDRQLHHLTHLVDDLMEVSRITQDKMELRREAVDLAALARAAVCDTAGLMEQARHSLELALPEQPVTVDADPTRINQVLVNLLTNATKYTPPGGHIGLSLAIEEDRGTGAHAVLAVSDNGIGLPPHALGTVFDMFSQLEPALKRARGGLGIGLSLARGIVELHGGSITADSEGEGRGSRFTVRLPLAQGAARIQAAAPAWPAPARILVVDDNADAADMLLMALEQFGCEVRTANSAGAALALVQEFAPEVALLDIGLPDLNGYELAQRLRALDAGRGMRLIAATGWGQEKDRQRAFDAGFDHHLTKPIDFERLRSVLAAPRP</sequence>
<dbReference type="Proteomes" id="UP001198602">
    <property type="component" value="Unassembled WGS sequence"/>
</dbReference>
<proteinExistence type="predicted"/>
<dbReference type="EMBL" id="JAHYBX010000005">
    <property type="protein sequence ID" value="MCA1857038.1"/>
    <property type="molecule type" value="Genomic_DNA"/>
</dbReference>
<dbReference type="InterPro" id="IPR011006">
    <property type="entry name" value="CheY-like_superfamily"/>
</dbReference>
<feature type="domain" description="Response regulatory" evidence="8">
    <location>
        <begin position="436"/>
        <end position="552"/>
    </location>
</feature>
<dbReference type="Pfam" id="PF00072">
    <property type="entry name" value="Response_reg"/>
    <property type="match status" value="1"/>
</dbReference>
<dbReference type="SUPFAM" id="SSF55874">
    <property type="entry name" value="ATPase domain of HSP90 chaperone/DNA topoisomerase II/histidine kinase"/>
    <property type="match status" value="1"/>
</dbReference>
<feature type="compositionally biased region" description="Polar residues" evidence="6">
    <location>
        <begin position="1"/>
        <end position="11"/>
    </location>
</feature>
<organism evidence="9 10">
    <name type="scientific">Massilia hydrophila</name>
    <dbReference type="NCBI Taxonomy" id="3044279"/>
    <lineage>
        <taxon>Bacteria</taxon>
        <taxon>Pseudomonadati</taxon>
        <taxon>Pseudomonadota</taxon>
        <taxon>Betaproteobacteria</taxon>
        <taxon>Burkholderiales</taxon>
        <taxon>Oxalobacteraceae</taxon>
        <taxon>Telluria group</taxon>
        <taxon>Massilia</taxon>
    </lineage>
</organism>
<evidence type="ECO:0000256" key="1">
    <source>
        <dbReference type="ARBA" id="ARBA00000085"/>
    </source>
</evidence>
<dbReference type="InterPro" id="IPR004358">
    <property type="entry name" value="Sig_transdc_His_kin-like_C"/>
</dbReference>
<comment type="catalytic activity">
    <reaction evidence="1">
        <text>ATP + protein L-histidine = ADP + protein N-phospho-L-histidine.</text>
        <dbReference type="EC" id="2.7.13.3"/>
    </reaction>
</comment>
<dbReference type="InterPro" id="IPR035965">
    <property type="entry name" value="PAS-like_dom_sf"/>
</dbReference>
<dbReference type="InterPro" id="IPR036890">
    <property type="entry name" value="HATPase_C_sf"/>
</dbReference>
<evidence type="ECO:0000313" key="10">
    <source>
        <dbReference type="Proteomes" id="UP001198602"/>
    </source>
</evidence>
<protein>
    <recommendedName>
        <fullName evidence="2">histidine kinase</fullName>
        <ecNumber evidence="2">2.7.13.3</ecNumber>
    </recommendedName>
</protein>
<evidence type="ECO:0000256" key="5">
    <source>
        <dbReference type="SAM" id="Coils"/>
    </source>
</evidence>
<keyword evidence="3 4" id="KW-0597">Phosphoprotein</keyword>
<keyword evidence="10" id="KW-1185">Reference proteome</keyword>
<dbReference type="PROSITE" id="PS50109">
    <property type="entry name" value="HIS_KIN"/>
    <property type="match status" value="1"/>
</dbReference>
<dbReference type="RefSeq" id="WP_225239284.1">
    <property type="nucleotide sequence ID" value="NZ_JAHYBX010000005.1"/>
</dbReference>
<dbReference type="NCBIfam" id="TIGR00229">
    <property type="entry name" value="sensory_box"/>
    <property type="match status" value="1"/>
</dbReference>
<accession>A0ABS7YCD4</accession>
<dbReference type="Gene3D" id="3.40.50.2300">
    <property type="match status" value="1"/>
</dbReference>
<evidence type="ECO:0000256" key="2">
    <source>
        <dbReference type="ARBA" id="ARBA00012438"/>
    </source>
</evidence>
<dbReference type="CDD" id="cd00082">
    <property type="entry name" value="HisKA"/>
    <property type="match status" value="1"/>
</dbReference>
<dbReference type="EC" id="2.7.13.3" evidence="2"/>
<evidence type="ECO:0000256" key="3">
    <source>
        <dbReference type="ARBA" id="ARBA00022553"/>
    </source>
</evidence>
<dbReference type="PRINTS" id="PR00344">
    <property type="entry name" value="BCTRLSENSOR"/>
</dbReference>
<feature type="compositionally biased region" description="Basic and acidic residues" evidence="6">
    <location>
        <begin position="14"/>
        <end position="35"/>
    </location>
</feature>
<dbReference type="InterPro" id="IPR005467">
    <property type="entry name" value="His_kinase_dom"/>
</dbReference>
<feature type="modified residue" description="4-aspartylphosphate" evidence="4">
    <location>
        <position position="485"/>
    </location>
</feature>
<evidence type="ECO:0000259" key="7">
    <source>
        <dbReference type="PROSITE" id="PS50109"/>
    </source>
</evidence>
<dbReference type="SUPFAM" id="SSF47384">
    <property type="entry name" value="Homodimeric domain of signal transducing histidine kinase"/>
    <property type="match status" value="1"/>
</dbReference>
<dbReference type="CDD" id="cd17580">
    <property type="entry name" value="REC_2_DhkD-like"/>
    <property type="match status" value="1"/>
</dbReference>
<evidence type="ECO:0000313" key="9">
    <source>
        <dbReference type="EMBL" id="MCA1857038.1"/>
    </source>
</evidence>
<dbReference type="SMART" id="SM00388">
    <property type="entry name" value="HisKA"/>
    <property type="match status" value="1"/>
</dbReference>
<dbReference type="Pfam" id="PF00512">
    <property type="entry name" value="HisKA"/>
    <property type="match status" value="1"/>
</dbReference>
<dbReference type="PANTHER" id="PTHR43547:SF2">
    <property type="entry name" value="HYBRID SIGNAL TRANSDUCTION HISTIDINE KINASE C"/>
    <property type="match status" value="1"/>
</dbReference>
<dbReference type="SUPFAM" id="SSF55785">
    <property type="entry name" value="PYP-like sensor domain (PAS domain)"/>
    <property type="match status" value="1"/>
</dbReference>
<dbReference type="Pfam" id="PF02518">
    <property type="entry name" value="HATPase_c"/>
    <property type="match status" value="1"/>
</dbReference>